<evidence type="ECO:0000313" key="2">
    <source>
        <dbReference type="EMBL" id="CAH0560418.1"/>
    </source>
</evidence>
<gene>
    <name evidence="2" type="ORF">MELIAE_LOCUS10171</name>
</gene>
<evidence type="ECO:0000256" key="1">
    <source>
        <dbReference type="SAM" id="MobiDB-lite"/>
    </source>
</evidence>
<dbReference type="EMBL" id="OV121138">
    <property type="protein sequence ID" value="CAH0560418.1"/>
    <property type="molecule type" value="Genomic_DNA"/>
</dbReference>
<feature type="compositionally biased region" description="Basic and acidic residues" evidence="1">
    <location>
        <begin position="71"/>
        <end position="86"/>
    </location>
</feature>
<reference evidence="2" key="1">
    <citation type="submission" date="2021-12" db="EMBL/GenBank/DDBJ databases">
        <authorList>
            <person name="King R."/>
        </authorList>
    </citation>
    <scope>NUCLEOTIDE SEQUENCE</scope>
</reference>
<dbReference type="OrthoDB" id="6769365at2759"/>
<organism evidence="2 3">
    <name type="scientific">Brassicogethes aeneus</name>
    <name type="common">Rape pollen beetle</name>
    <name type="synonym">Meligethes aeneus</name>
    <dbReference type="NCBI Taxonomy" id="1431903"/>
    <lineage>
        <taxon>Eukaryota</taxon>
        <taxon>Metazoa</taxon>
        <taxon>Ecdysozoa</taxon>
        <taxon>Arthropoda</taxon>
        <taxon>Hexapoda</taxon>
        <taxon>Insecta</taxon>
        <taxon>Pterygota</taxon>
        <taxon>Neoptera</taxon>
        <taxon>Endopterygota</taxon>
        <taxon>Coleoptera</taxon>
        <taxon>Polyphaga</taxon>
        <taxon>Cucujiformia</taxon>
        <taxon>Nitidulidae</taxon>
        <taxon>Meligethinae</taxon>
        <taxon>Brassicogethes</taxon>
    </lineage>
</organism>
<keyword evidence="3" id="KW-1185">Reference proteome</keyword>
<proteinExistence type="predicted"/>
<protein>
    <submittedName>
        <fullName evidence="2">Uncharacterized protein</fullName>
    </submittedName>
</protein>
<dbReference type="Proteomes" id="UP001154078">
    <property type="component" value="Chromosome 7"/>
</dbReference>
<feature type="region of interest" description="Disordered" evidence="1">
    <location>
        <begin position="64"/>
        <end position="86"/>
    </location>
</feature>
<evidence type="ECO:0000313" key="3">
    <source>
        <dbReference type="Proteomes" id="UP001154078"/>
    </source>
</evidence>
<accession>A0A9P0B948</accession>
<sequence>MKLDDFFIWPDNSSMYKLTHAEPRPYMKDIVEVTAERGKYILTYKTGFDTDNTCISLDFLSKNASRQLHPPPDKANPRGITRERKKPIEKNLFPIIPTSRRLFWESLPVNDNAADLRVHYNNL</sequence>
<dbReference type="AlphaFoldDB" id="A0A9P0B948"/>
<name>A0A9P0B948_BRAAE</name>